<protein>
    <recommendedName>
        <fullName evidence="3">HIT-type domain-containing protein</fullName>
    </recommendedName>
</protein>
<accession>S8E3A0</accession>
<sequence>CSLTCFKKHKEIPCLKPEPVDESEVLKQNQLLSIGKYVSKNVYPVLFFVVKRICLIDSVAASSEEIRDAVKNEKLQTLICSIDSSADPETELERAMEGDESFRLFTQKVICL</sequence>
<feature type="non-terminal residue" evidence="1">
    <location>
        <position position="1"/>
    </location>
</feature>
<name>S8E3A0_9LAMI</name>
<comment type="caution">
    <text evidence="1">The sequence shown here is derived from an EMBL/GenBank/DDBJ whole genome shotgun (WGS) entry which is preliminary data.</text>
</comment>
<organism evidence="1 2">
    <name type="scientific">Genlisea aurea</name>
    <dbReference type="NCBI Taxonomy" id="192259"/>
    <lineage>
        <taxon>Eukaryota</taxon>
        <taxon>Viridiplantae</taxon>
        <taxon>Streptophyta</taxon>
        <taxon>Embryophyta</taxon>
        <taxon>Tracheophyta</taxon>
        <taxon>Spermatophyta</taxon>
        <taxon>Magnoliopsida</taxon>
        <taxon>eudicotyledons</taxon>
        <taxon>Gunneridae</taxon>
        <taxon>Pentapetalae</taxon>
        <taxon>asterids</taxon>
        <taxon>lamiids</taxon>
        <taxon>Lamiales</taxon>
        <taxon>Lentibulariaceae</taxon>
        <taxon>Genlisea</taxon>
    </lineage>
</organism>
<evidence type="ECO:0000313" key="1">
    <source>
        <dbReference type="EMBL" id="EPS70183.1"/>
    </source>
</evidence>
<dbReference type="EMBL" id="AUSU01001788">
    <property type="protein sequence ID" value="EPS70183.1"/>
    <property type="molecule type" value="Genomic_DNA"/>
</dbReference>
<dbReference type="AlphaFoldDB" id="S8E3A0"/>
<evidence type="ECO:0000313" key="2">
    <source>
        <dbReference type="Proteomes" id="UP000015453"/>
    </source>
</evidence>
<reference evidence="1 2" key="1">
    <citation type="journal article" date="2013" name="BMC Genomics">
        <title>The miniature genome of a carnivorous plant Genlisea aurea contains a low number of genes and short non-coding sequences.</title>
        <authorList>
            <person name="Leushkin E.V."/>
            <person name="Sutormin R.A."/>
            <person name="Nabieva E.R."/>
            <person name="Penin A.A."/>
            <person name="Kondrashov A.S."/>
            <person name="Logacheva M.D."/>
        </authorList>
    </citation>
    <scope>NUCLEOTIDE SEQUENCE [LARGE SCALE GENOMIC DNA]</scope>
</reference>
<feature type="non-terminal residue" evidence="1">
    <location>
        <position position="112"/>
    </location>
</feature>
<proteinExistence type="predicted"/>
<gene>
    <name evidence="1" type="ORF">M569_04578</name>
</gene>
<evidence type="ECO:0008006" key="3">
    <source>
        <dbReference type="Google" id="ProtNLM"/>
    </source>
</evidence>
<dbReference type="OrthoDB" id="18412at2759"/>
<dbReference type="Proteomes" id="UP000015453">
    <property type="component" value="Unassembled WGS sequence"/>
</dbReference>
<keyword evidence="2" id="KW-1185">Reference proteome</keyword>